<evidence type="ECO:0000313" key="1">
    <source>
        <dbReference type="EMBL" id="CAB3287634.1"/>
    </source>
</evidence>
<dbReference type="KEGG" id="mesg:MLAUSG7_0314"/>
<proteinExistence type="predicted"/>
<organism evidence="1 2">
    <name type="scientific">Methanocaldococcus lauensis</name>
    <dbReference type="NCBI Taxonomy" id="2546128"/>
    <lineage>
        <taxon>Archaea</taxon>
        <taxon>Methanobacteriati</taxon>
        <taxon>Methanobacteriota</taxon>
        <taxon>Methanomada group</taxon>
        <taxon>Methanococci</taxon>
        <taxon>Methanococcales</taxon>
        <taxon>Methanocaldococcaceae</taxon>
        <taxon>Methanocaldococcus</taxon>
    </lineage>
</organism>
<dbReference type="Proteomes" id="UP000679213">
    <property type="component" value="Chromosome I"/>
</dbReference>
<accession>A0A8D6SUT1</accession>
<evidence type="ECO:0000313" key="2">
    <source>
        <dbReference type="Proteomes" id="UP000679213"/>
    </source>
</evidence>
<dbReference type="AlphaFoldDB" id="A0A8D6SUT1"/>
<protein>
    <submittedName>
        <fullName evidence="1">Uncharacterized protein</fullName>
    </submittedName>
</protein>
<dbReference type="InterPro" id="IPR007555">
    <property type="entry name" value="DUF499"/>
</dbReference>
<dbReference type="Pfam" id="PF04465">
    <property type="entry name" value="DUF499"/>
    <property type="match status" value="1"/>
</dbReference>
<dbReference type="EMBL" id="LR792632">
    <property type="protein sequence ID" value="CAB3287634.1"/>
    <property type="molecule type" value="Genomic_DNA"/>
</dbReference>
<dbReference type="GeneID" id="65883117"/>
<gene>
    <name evidence="1" type="ORF">MLAUSG7_0314</name>
</gene>
<reference evidence="1 2" key="1">
    <citation type="submission" date="2020-04" db="EMBL/GenBank/DDBJ databases">
        <authorList>
            <consortium name="Genoscope - CEA"/>
            <person name="William W."/>
        </authorList>
    </citation>
    <scope>NUCLEOTIDE SEQUENCE [LARGE SCALE GENOMIC DNA]</scope>
    <source>
        <strain evidence="1 2">SG7</strain>
    </source>
</reference>
<sequence length="250" mass="28247">MKGKGGEPIIQIQTPFGGGRTHSLIVLYHTFKNPEIAKKYIPDIEPIKAKITIIVGTAITPENVDNKITGTLWGEIEKQLEGEIKTLNSPISPGSEKLRALLKKHETVLILMDEVLAYVVKARGIKVGDINLASQTIAFLQELTETVKSLSNTLLVITLPASVLEYADEEVAEELLAKLQKVVGKIEKIYTPVSGEEIYEVIRRRLFQRIDEEDVKNIVDEFIDYYEREGILINKSQYREKMIKSYPFHP</sequence>
<name>A0A8D6SUT1_9EURY</name>
<keyword evidence="2" id="KW-1185">Reference proteome</keyword>
<dbReference type="RefSeq" id="WP_214400221.1">
    <property type="nucleotide sequence ID" value="NZ_LR792632.1"/>
</dbReference>